<reference evidence="3" key="1">
    <citation type="journal article" date="2013" name="Proc. Natl. Acad. Sci. U.S.A.">
        <title>NIF-type iron-sulfur cluster assembly system is duplicated and distributed in the mitochondria and cytosol of Mastigamoeba balamuthi.</title>
        <authorList>
            <person name="Nyvltova E."/>
            <person name="Sutak R."/>
            <person name="Harant K."/>
            <person name="Sedinova M."/>
            <person name="Hrdy I."/>
            <person name="Paces J."/>
            <person name="Vlcek C."/>
            <person name="Tachezy J."/>
        </authorList>
    </citation>
    <scope>NUCLEOTIDE SEQUENCE</scope>
    <source>
        <strain evidence="3">ATCC 30984</strain>
    </source>
</reference>
<proteinExistence type="inferred from homology"/>
<protein>
    <submittedName>
        <fullName evidence="3">Cytosolic Fe-S cluster assembling factor Nar1</fullName>
    </submittedName>
</protein>
<dbReference type="Pfam" id="PF02906">
    <property type="entry name" value="Fe_hyd_lg_C"/>
    <property type="match status" value="1"/>
</dbReference>
<dbReference type="Gene3D" id="3.40.50.1780">
    <property type="match status" value="1"/>
</dbReference>
<dbReference type="InterPro" id="IPR050340">
    <property type="entry name" value="Cytosolic_Fe-S_CAF"/>
</dbReference>
<organism evidence="3">
    <name type="scientific">Mastigamoeba balamuthi</name>
    <name type="common">Phreatamoeba balamuthi</name>
    <dbReference type="NCBI Taxonomy" id="108607"/>
    <lineage>
        <taxon>Eukaryota</taxon>
        <taxon>Amoebozoa</taxon>
        <taxon>Evosea</taxon>
        <taxon>Archamoebae</taxon>
        <taxon>Mastigamoebida</taxon>
        <taxon>Mastigamoebidae</taxon>
        <taxon>Mastigamoeba</taxon>
    </lineage>
</organism>
<evidence type="ECO:0000259" key="2">
    <source>
        <dbReference type="Pfam" id="PF02906"/>
    </source>
</evidence>
<comment type="similarity">
    <text evidence="1">Belongs to the NARF family.</text>
</comment>
<dbReference type="InterPro" id="IPR009016">
    <property type="entry name" value="Fe_hydrogenase"/>
</dbReference>
<dbReference type="Gene3D" id="3.40.950.10">
    <property type="entry name" value="Fe-only Hydrogenase (Larger Subunit), Chain L, domain 3"/>
    <property type="match status" value="1"/>
</dbReference>
<dbReference type="PANTHER" id="PTHR11615">
    <property type="entry name" value="NITRATE, FORMATE, IRON DEHYDROGENASE"/>
    <property type="match status" value="1"/>
</dbReference>
<evidence type="ECO:0000256" key="1">
    <source>
        <dbReference type="ARBA" id="ARBA00006596"/>
    </source>
</evidence>
<dbReference type="AlphaFoldDB" id="M9WIP2"/>
<dbReference type="InterPro" id="IPR004108">
    <property type="entry name" value="Fe_hydrogenase_lsu_C"/>
</dbReference>
<dbReference type="VEuPathDB" id="AmoebaDB:MBAL_014443"/>
<evidence type="ECO:0000313" key="3">
    <source>
        <dbReference type="EMBL" id="AGJ93102.1"/>
    </source>
</evidence>
<sequence length="480" mass="50747">MAAEHKFSIGLRLSDLNDYIAPSQACTRPADVPRGAPGAQATQLALAADGSVEEVGADGSRAALGAASVTLNDCLACSGCITSAEGVLVAAQSASEFLSRAAAARSSGAVVVVSLSPHSLASLAAYYDLPLLTTLRKLTTLLRMVGTDYVVDTSFALDMALEETACEFVERLGGSGGPLPLLVSECPGWVCYAEKTQPHALPYMSAVKSGMQVMAAIVRSKHFPRPAGREQAPIFHASIMPCFDKKLEASRDDFARGEGGLREVDTVLATNEVAEVLEKTAPGVRFADLADAPLDDGALPLLNYDAHAGVLFGAPHAAAGGYLEYALRRAVERVHGVRDAGELSFVPASASAAKNADFCEARASAAPAGAPKCACAYGFRNIQNVMRRLKQKTCAYQLVEVVACPQACLNGGGQMKPPEGVSRDKWVERVRARFAERAERSPAANEAAEAMRKLLGREAMRTVFHVREDKSAKNPLAIQW</sequence>
<accession>M9WIP2</accession>
<dbReference type="SUPFAM" id="SSF53920">
    <property type="entry name" value="Fe-only hydrogenase"/>
    <property type="match status" value="1"/>
</dbReference>
<name>M9WIP2_MASBA</name>
<dbReference type="EMBL" id="KC555231">
    <property type="protein sequence ID" value="AGJ93102.1"/>
    <property type="molecule type" value="Genomic_DNA"/>
</dbReference>
<feature type="domain" description="Iron hydrogenase large subunit C-terminal" evidence="2">
    <location>
        <begin position="111"/>
        <end position="412"/>
    </location>
</feature>